<feature type="compositionally biased region" description="Basic and acidic residues" evidence="1">
    <location>
        <begin position="202"/>
        <end position="214"/>
    </location>
</feature>
<evidence type="ECO:0000313" key="3">
    <source>
        <dbReference type="Proteomes" id="UP000013827"/>
    </source>
</evidence>
<organism evidence="2 3">
    <name type="scientific">Emiliania huxleyi (strain CCMP1516)</name>
    <dbReference type="NCBI Taxonomy" id="280463"/>
    <lineage>
        <taxon>Eukaryota</taxon>
        <taxon>Haptista</taxon>
        <taxon>Haptophyta</taxon>
        <taxon>Prymnesiophyceae</taxon>
        <taxon>Isochrysidales</taxon>
        <taxon>Noelaerhabdaceae</taxon>
        <taxon>Emiliania</taxon>
    </lineage>
</organism>
<dbReference type="PaxDb" id="2903-EOD18817"/>
<feature type="region of interest" description="Disordered" evidence="1">
    <location>
        <begin position="1"/>
        <end position="82"/>
    </location>
</feature>
<dbReference type="HOGENOM" id="CLU_085554_0_0_1"/>
<evidence type="ECO:0000256" key="1">
    <source>
        <dbReference type="SAM" id="MobiDB-lite"/>
    </source>
</evidence>
<dbReference type="RefSeq" id="XP_005771246.1">
    <property type="nucleotide sequence ID" value="XM_005771189.1"/>
</dbReference>
<dbReference type="KEGG" id="ehx:EMIHUDRAFT_209410"/>
<sequence length="214" mass="24248">MPLGGDRLQNDTPPMLLGSPPLAPRDGSAMQPGGGQLEMDEMDEEGRTRHHARMLNNGLALASQKVQTPDNREMDEMDEEERTRHLRRLRKRVADSKFPAPPPVDFSRRCNGACPSRPRRKAVPIVPGDPGRGRMHVFPRLPPWRIAGCLEGAELEAARAEWHAMDKTDEREAMRRARNLAMSRSAPHREGDSARRAKARREKRDRERAFSNNI</sequence>
<protein>
    <submittedName>
        <fullName evidence="2">Uncharacterized protein</fullName>
    </submittedName>
</protein>
<dbReference type="EnsemblProtists" id="EOD18817">
    <property type="protein sequence ID" value="EOD18817"/>
    <property type="gene ID" value="EMIHUDRAFT_209410"/>
</dbReference>
<dbReference type="AlphaFoldDB" id="A0A0D3J5N2"/>
<reference evidence="3" key="1">
    <citation type="journal article" date="2013" name="Nature">
        <title>Pan genome of the phytoplankton Emiliania underpins its global distribution.</title>
        <authorList>
            <person name="Read B.A."/>
            <person name="Kegel J."/>
            <person name="Klute M.J."/>
            <person name="Kuo A."/>
            <person name="Lefebvre S.C."/>
            <person name="Maumus F."/>
            <person name="Mayer C."/>
            <person name="Miller J."/>
            <person name="Monier A."/>
            <person name="Salamov A."/>
            <person name="Young J."/>
            <person name="Aguilar M."/>
            <person name="Claverie J.M."/>
            <person name="Frickenhaus S."/>
            <person name="Gonzalez K."/>
            <person name="Herman E.K."/>
            <person name="Lin Y.C."/>
            <person name="Napier J."/>
            <person name="Ogata H."/>
            <person name="Sarno A.F."/>
            <person name="Shmutz J."/>
            <person name="Schroeder D."/>
            <person name="de Vargas C."/>
            <person name="Verret F."/>
            <person name="von Dassow P."/>
            <person name="Valentin K."/>
            <person name="Van de Peer Y."/>
            <person name="Wheeler G."/>
            <person name="Dacks J.B."/>
            <person name="Delwiche C.F."/>
            <person name="Dyhrman S.T."/>
            <person name="Glockner G."/>
            <person name="John U."/>
            <person name="Richards T."/>
            <person name="Worden A.Z."/>
            <person name="Zhang X."/>
            <person name="Grigoriev I.V."/>
            <person name="Allen A.E."/>
            <person name="Bidle K."/>
            <person name="Borodovsky M."/>
            <person name="Bowler C."/>
            <person name="Brownlee C."/>
            <person name="Cock J.M."/>
            <person name="Elias M."/>
            <person name="Gladyshev V.N."/>
            <person name="Groth M."/>
            <person name="Guda C."/>
            <person name="Hadaegh A."/>
            <person name="Iglesias-Rodriguez M.D."/>
            <person name="Jenkins J."/>
            <person name="Jones B.M."/>
            <person name="Lawson T."/>
            <person name="Leese F."/>
            <person name="Lindquist E."/>
            <person name="Lobanov A."/>
            <person name="Lomsadze A."/>
            <person name="Malik S.B."/>
            <person name="Marsh M.E."/>
            <person name="Mackinder L."/>
            <person name="Mock T."/>
            <person name="Mueller-Roeber B."/>
            <person name="Pagarete A."/>
            <person name="Parker M."/>
            <person name="Probert I."/>
            <person name="Quesneville H."/>
            <person name="Raines C."/>
            <person name="Rensing S.A."/>
            <person name="Riano-Pachon D.M."/>
            <person name="Richier S."/>
            <person name="Rokitta S."/>
            <person name="Shiraiwa Y."/>
            <person name="Soanes D.M."/>
            <person name="van der Giezen M."/>
            <person name="Wahlund T.M."/>
            <person name="Williams B."/>
            <person name="Wilson W."/>
            <person name="Wolfe G."/>
            <person name="Wurch L.L."/>
        </authorList>
    </citation>
    <scope>NUCLEOTIDE SEQUENCE</scope>
</reference>
<accession>A0A0D3J5N2</accession>
<dbReference type="Proteomes" id="UP000013827">
    <property type="component" value="Unassembled WGS sequence"/>
</dbReference>
<feature type="region of interest" description="Disordered" evidence="1">
    <location>
        <begin position="167"/>
        <end position="214"/>
    </location>
</feature>
<dbReference type="GeneID" id="17264364"/>
<evidence type="ECO:0000313" key="2">
    <source>
        <dbReference type="EnsemblProtists" id="EOD18817"/>
    </source>
</evidence>
<reference evidence="2" key="2">
    <citation type="submission" date="2024-10" db="UniProtKB">
        <authorList>
            <consortium name="EnsemblProtists"/>
        </authorList>
    </citation>
    <scope>IDENTIFICATION</scope>
</reference>
<keyword evidence="3" id="KW-1185">Reference proteome</keyword>
<proteinExistence type="predicted"/>
<feature type="region of interest" description="Disordered" evidence="1">
    <location>
        <begin position="109"/>
        <end position="128"/>
    </location>
</feature>
<name>A0A0D3J5N2_EMIH1</name>